<dbReference type="PROSITE" id="PS51099">
    <property type="entry name" value="PTS_EIIB_TYPE_2"/>
    <property type="match status" value="1"/>
</dbReference>
<evidence type="ECO:0000259" key="12">
    <source>
        <dbReference type="PROSITE" id="PS51094"/>
    </source>
</evidence>
<evidence type="ECO:0000256" key="1">
    <source>
        <dbReference type="ARBA" id="ARBA00004496"/>
    </source>
</evidence>
<evidence type="ECO:0000256" key="5">
    <source>
        <dbReference type="ARBA" id="ARBA00022679"/>
    </source>
</evidence>
<keyword evidence="6" id="KW-0598">Phosphotransferase system</keyword>
<proteinExistence type="predicted"/>
<evidence type="ECO:0000256" key="10">
    <source>
        <dbReference type="ARBA" id="ARBA00041175"/>
    </source>
</evidence>
<feature type="domain" description="PTS EIIA type-2" evidence="12">
    <location>
        <begin position="519"/>
        <end position="665"/>
    </location>
</feature>
<feature type="domain" description="PTS EIIB type-2" evidence="13">
    <location>
        <begin position="394"/>
        <end position="481"/>
    </location>
</feature>
<evidence type="ECO:0000256" key="2">
    <source>
        <dbReference type="ARBA" id="ARBA00022448"/>
    </source>
</evidence>
<dbReference type="RefSeq" id="WP_007473495.1">
    <property type="nucleotide sequence ID" value="NZ_KQ130615.1"/>
</dbReference>
<dbReference type="InterPro" id="IPR007737">
    <property type="entry name" value="Mga_HTH"/>
</dbReference>
<dbReference type="GO" id="GO:0006355">
    <property type="term" value="P:regulation of DNA-templated transcription"/>
    <property type="evidence" value="ECO:0007669"/>
    <property type="project" value="InterPro"/>
</dbReference>
<evidence type="ECO:0000313" key="15">
    <source>
        <dbReference type="EMBL" id="KMT59743.1"/>
    </source>
</evidence>
<evidence type="ECO:0000259" key="13">
    <source>
        <dbReference type="PROSITE" id="PS51099"/>
    </source>
</evidence>
<accession>A0A0J8GG76</accession>
<comment type="caution">
    <text evidence="15">The sequence shown here is derived from an EMBL/GenBank/DDBJ whole genome shotgun (WGS) entry which is preliminary data.</text>
</comment>
<evidence type="ECO:0000256" key="6">
    <source>
        <dbReference type="ARBA" id="ARBA00022683"/>
    </source>
</evidence>
<dbReference type="PANTHER" id="PTHR36203">
    <property type="entry name" value="ASCORBATE-SPECIFIC PTS SYSTEM EIIA COMPONENT"/>
    <property type="match status" value="1"/>
</dbReference>
<keyword evidence="16" id="KW-1185">Reference proteome</keyword>
<evidence type="ECO:0000313" key="16">
    <source>
        <dbReference type="Proteomes" id="UP000052258"/>
    </source>
</evidence>
<evidence type="ECO:0000256" key="9">
    <source>
        <dbReference type="ARBA" id="ARBA00037387"/>
    </source>
</evidence>
<comment type="subcellular location">
    <subcellularLocation>
        <location evidence="1">Cytoplasm</location>
    </subcellularLocation>
</comment>
<dbReference type="CDD" id="cd05568">
    <property type="entry name" value="PTS_IIB_bgl_like"/>
    <property type="match status" value="1"/>
</dbReference>
<dbReference type="InterPro" id="IPR051351">
    <property type="entry name" value="Ascorbate-PTS_EIIA_comp"/>
</dbReference>
<dbReference type="PANTHER" id="PTHR36203:SF1">
    <property type="entry name" value="ASCORBATE-SPECIFIC PTS SYSTEM EIIA COMPONENT"/>
    <property type="match status" value="1"/>
</dbReference>
<dbReference type="InterPro" id="IPR036634">
    <property type="entry name" value="PRD_sf"/>
</dbReference>
<dbReference type="Gene3D" id="1.10.10.10">
    <property type="entry name" value="Winged helix-like DNA-binding domain superfamily/Winged helix DNA-binding domain"/>
    <property type="match status" value="1"/>
</dbReference>
<keyword evidence="7" id="KW-0418">Kinase</keyword>
<dbReference type="InterPro" id="IPR013011">
    <property type="entry name" value="PTS_EIIB_2"/>
</dbReference>
<dbReference type="InterPro" id="IPR036388">
    <property type="entry name" value="WH-like_DNA-bd_sf"/>
</dbReference>
<dbReference type="Pfam" id="PF05043">
    <property type="entry name" value="Mga"/>
    <property type="match status" value="1"/>
</dbReference>
<dbReference type="EMBL" id="AZHO01000014">
    <property type="protein sequence ID" value="KMT59743.1"/>
    <property type="molecule type" value="Genomic_DNA"/>
</dbReference>
<dbReference type="GO" id="GO:0008982">
    <property type="term" value="F:protein-N(PI)-phosphohistidine-sugar phosphotransferase activity"/>
    <property type="evidence" value="ECO:0007669"/>
    <property type="project" value="InterPro"/>
</dbReference>
<dbReference type="Gene3D" id="3.40.930.10">
    <property type="entry name" value="Mannitol-specific EII, Chain A"/>
    <property type="match status" value="1"/>
</dbReference>
<evidence type="ECO:0000256" key="4">
    <source>
        <dbReference type="ARBA" id="ARBA00022553"/>
    </source>
</evidence>
<dbReference type="InterPro" id="IPR002178">
    <property type="entry name" value="PTS_EIIA_type-2_dom"/>
</dbReference>
<dbReference type="SUPFAM" id="SSF55804">
    <property type="entry name" value="Phoshotransferase/anion transport protein"/>
    <property type="match status" value="1"/>
</dbReference>
<comment type="function">
    <text evidence="9">The phosphoenolpyruvate-dependent sugar phosphotransferase system (sugar PTS), a major carbohydrate active transport system, catalyzes the phosphorylation of incoming sugar substrates concomitantly with their translocation across the cell membrane. The enzyme II UlaABC PTS system is involved in ascorbate transport.</text>
</comment>
<organism evidence="15 16">
    <name type="scientific">Listeria fleischmannii 1991</name>
    <dbReference type="NCBI Taxonomy" id="1430899"/>
    <lineage>
        <taxon>Bacteria</taxon>
        <taxon>Bacillati</taxon>
        <taxon>Bacillota</taxon>
        <taxon>Bacilli</taxon>
        <taxon>Bacillales</taxon>
        <taxon>Listeriaceae</taxon>
        <taxon>Listeria</taxon>
    </lineage>
</organism>
<keyword evidence="2" id="KW-0813">Transport</keyword>
<protein>
    <recommendedName>
        <fullName evidence="10">Ascorbate-specific PTS system EIIA component</fullName>
    </recommendedName>
    <alternativeName>
        <fullName evidence="11">Ascorbate-specific phosphotransferase enzyme IIA component</fullName>
    </alternativeName>
</protein>
<keyword evidence="3" id="KW-0963">Cytoplasm</keyword>
<evidence type="ECO:0000259" key="14">
    <source>
        <dbReference type="PROSITE" id="PS51372"/>
    </source>
</evidence>
<evidence type="ECO:0000256" key="8">
    <source>
        <dbReference type="ARBA" id="ARBA00023159"/>
    </source>
</evidence>
<feature type="domain" description="PRD" evidence="14">
    <location>
        <begin position="282"/>
        <end position="389"/>
    </location>
</feature>
<dbReference type="GO" id="GO:0009401">
    <property type="term" value="P:phosphoenolpyruvate-dependent sugar phosphotransferase system"/>
    <property type="evidence" value="ECO:0007669"/>
    <property type="project" value="UniProtKB-KW"/>
</dbReference>
<name>A0A0J8GG76_9LIST</name>
<dbReference type="Pfam" id="PF00359">
    <property type="entry name" value="PTS_EIIA_2"/>
    <property type="match status" value="1"/>
</dbReference>
<dbReference type="SUPFAM" id="SSF63520">
    <property type="entry name" value="PTS-regulatory domain, PRD"/>
    <property type="match status" value="1"/>
</dbReference>
<reference evidence="15 16" key="1">
    <citation type="journal article" date="2015" name="Genome Biol. Evol.">
        <title>Comparative Genomics of Listeria Sensu Lato: Genus-Wide Differences in Evolutionary Dynamics and the Progressive Gain of Complex, Potentially Pathogenicity-Related Traits through Lateral Gene Transfer.</title>
        <authorList>
            <person name="Chiara M."/>
            <person name="Caruso M."/>
            <person name="D'Erchia A.M."/>
            <person name="Manzari C."/>
            <person name="Fraccalvieri R."/>
            <person name="Goffredo E."/>
            <person name="Latorre L."/>
            <person name="Miccolupo A."/>
            <person name="Padalino I."/>
            <person name="Santagada G."/>
            <person name="Chiocco D."/>
            <person name="Pesole G."/>
            <person name="Horner D.S."/>
            <person name="Parisi A."/>
        </authorList>
    </citation>
    <scope>NUCLEOTIDE SEQUENCE [LARGE SCALE GENOMIC DNA]</scope>
    <source>
        <strain evidence="15 16">1991</strain>
    </source>
</reference>
<dbReference type="OrthoDB" id="369398at2"/>
<dbReference type="GO" id="GO:0005737">
    <property type="term" value="C:cytoplasm"/>
    <property type="evidence" value="ECO:0007669"/>
    <property type="project" value="UniProtKB-SubCell"/>
</dbReference>
<dbReference type="PROSITE" id="PS51372">
    <property type="entry name" value="PRD_2"/>
    <property type="match status" value="1"/>
</dbReference>
<sequence>MEQETKELIIYLLLHENMDFAVVAKRFRLSEVELRKQIVKINHLLQQEKIFISEGTILVTEQSRMDCYRLLTTLEVRLFPYYEVKLRRQLVLIQLLMKPRFLSLKALADYVYVSKNTVLSDVKWIRDYLSQKRILLKYSRKEGYAISGTEFSIRNQLAEILREVIKLPYGKFILDEKNLITLSETFLLKKRLESVEKRLQVTFTDEQLEVLPYMLVGTMKRTEVLREDWSFQLQHYDLKNTKEYPVIKEMFWGYDFLSEADYLYLALQILASSLLESVLYLSESDEMTEATTEFIQRLEFYFATEFAHKHQFKEKVLLHIRPAIYRNLLGFQIENPLVEQFKAEHFTTFQLVKKAARPFEQLVGHEWAEEEMVLLSMIVLAWMYQEEASVEPIFSAVVLCQSGTSISKLLIENLKLMFPTIDFKGAYAVRQLSEVEGNLDFIFTTVPVQSQAKVFIVPPILGDFERKKLRRELEQTILLNEGMRTKELMAILKEAIPTEKHSFVEKRLNQFFMKKPVIEKTPKKMAIFEEQISFLEGVTFDSVVLEAFKPLLKRGSVTLHYVETCSAHFYNHYETMMIGPNIYLPHARPSDGVLNADIQIIRLDTLVETPSGKEVDIVVALAPSEKNDHISLLLKLNELFLDEKKRELVLSASSENELYELIDRG</sequence>
<dbReference type="AlphaFoldDB" id="A0A0J8GG76"/>
<dbReference type="InterPro" id="IPR016152">
    <property type="entry name" value="PTrfase/Anion_transptr"/>
</dbReference>
<dbReference type="PATRIC" id="fig|1430899.3.peg.1469"/>
<dbReference type="Gene3D" id="1.10.1790.10">
    <property type="entry name" value="PRD domain"/>
    <property type="match status" value="1"/>
</dbReference>
<evidence type="ECO:0000256" key="7">
    <source>
        <dbReference type="ARBA" id="ARBA00022777"/>
    </source>
</evidence>
<dbReference type="PROSITE" id="PS51094">
    <property type="entry name" value="PTS_EIIA_TYPE_2"/>
    <property type="match status" value="1"/>
</dbReference>
<dbReference type="Pfam" id="PF00874">
    <property type="entry name" value="PRD"/>
    <property type="match status" value="1"/>
</dbReference>
<keyword evidence="5" id="KW-0808">Transferase</keyword>
<keyword evidence="8" id="KW-0010">Activator</keyword>
<dbReference type="GO" id="GO:0016301">
    <property type="term" value="F:kinase activity"/>
    <property type="evidence" value="ECO:0007669"/>
    <property type="project" value="UniProtKB-KW"/>
</dbReference>
<dbReference type="Proteomes" id="UP000052258">
    <property type="component" value="Unassembled WGS sequence"/>
</dbReference>
<evidence type="ECO:0000256" key="3">
    <source>
        <dbReference type="ARBA" id="ARBA00022490"/>
    </source>
</evidence>
<evidence type="ECO:0000256" key="11">
    <source>
        <dbReference type="ARBA" id="ARBA00042072"/>
    </source>
</evidence>
<dbReference type="InterPro" id="IPR011608">
    <property type="entry name" value="PRD"/>
</dbReference>
<keyword evidence="4" id="KW-0597">Phosphoprotein</keyword>
<gene>
    <name evidence="15" type="ORF">X560_1272</name>
</gene>